<dbReference type="SUPFAM" id="SSF48613">
    <property type="entry name" value="Heme oxygenase-like"/>
    <property type="match status" value="1"/>
</dbReference>
<keyword evidence="3" id="KW-1185">Reference proteome</keyword>
<dbReference type="OrthoDB" id="34166at2"/>
<evidence type="ECO:0000313" key="3">
    <source>
        <dbReference type="Proteomes" id="UP000002770"/>
    </source>
</evidence>
<organism evidence="2 3">
    <name type="scientific">Legionella drancourtii LLAP12</name>
    <dbReference type="NCBI Taxonomy" id="658187"/>
    <lineage>
        <taxon>Bacteria</taxon>
        <taxon>Pseudomonadati</taxon>
        <taxon>Pseudomonadota</taxon>
        <taxon>Gammaproteobacteria</taxon>
        <taxon>Legionellales</taxon>
        <taxon>Legionellaceae</taxon>
        <taxon>Legionella</taxon>
    </lineage>
</organism>
<reference evidence="2 3" key="1">
    <citation type="journal article" date="2011" name="BMC Genomics">
        <title>Insight into cross-talk between intra-amoebal pathogens.</title>
        <authorList>
            <person name="Gimenez G."/>
            <person name="Bertelli C."/>
            <person name="Moliner C."/>
            <person name="Robert C."/>
            <person name="Raoult D."/>
            <person name="Fournier P.E."/>
            <person name="Greub G."/>
        </authorList>
    </citation>
    <scope>NUCLEOTIDE SEQUENCE [LARGE SCALE GENOMIC DNA]</scope>
    <source>
        <strain evidence="2 3">LLAP12</strain>
    </source>
</reference>
<feature type="domain" description="Thiaminase-2/PQQC" evidence="1">
    <location>
        <begin position="32"/>
        <end position="225"/>
    </location>
</feature>
<proteinExistence type="predicted"/>
<dbReference type="Proteomes" id="UP000002770">
    <property type="component" value="Unassembled WGS sequence"/>
</dbReference>
<dbReference type="CDD" id="cd19365">
    <property type="entry name" value="TenA_C-like"/>
    <property type="match status" value="1"/>
</dbReference>
<evidence type="ECO:0000313" key="2">
    <source>
        <dbReference type="EMBL" id="EHL29045.1"/>
    </source>
</evidence>
<dbReference type="PANTHER" id="PTHR43198:SF2">
    <property type="entry name" value="SI:CH1073-67J19.1-RELATED"/>
    <property type="match status" value="1"/>
</dbReference>
<dbReference type="STRING" id="658187.LDG_9043"/>
<dbReference type="InParanoid" id="G9EUP5"/>
<dbReference type="RefSeq" id="WP_006872899.1">
    <property type="nucleotide sequence ID" value="NZ_JH413850.1"/>
</dbReference>
<sequence length="237" mass="26863">MLARLSFFKPAAPSVTFVSRLLKTKPIADNLNSIYAHIFNQQLFDGTLSAHAFGKYLHDDYIYLHHYALALNKLATRVTDSHRELALHLNDLSQNIVAGEQEMQEQYNEYFKTTLEAKPGAAISAYIKFLNDHAQEAQLPVALCSILPCFWIYAELGAKELFPGQLTHNPYREWIATYSGVEFVKATQMLAATVNQLATHADTELLKQMEKTFSDAIAFELQFFNEVDPAQLLIFKV</sequence>
<dbReference type="AlphaFoldDB" id="G9EUP5"/>
<dbReference type="HOGENOM" id="CLU_077537_3_2_6"/>
<dbReference type="eggNOG" id="COG0819">
    <property type="taxonomic scope" value="Bacteria"/>
</dbReference>
<accession>G9EUP5</accession>
<protein>
    <submittedName>
        <fullName evidence="2">Putative TenA family transcription regulator</fullName>
    </submittedName>
</protein>
<name>G9EUP5_9GAMM</name>
<dbReference type="GO" id="GO:0005829">
    <property type="term" value="C:cytosol"/>
    <property type="evidence" value="ECO:0007669"/>
    <property type="project" value="TreeGrafter"/>
</dbReference>
<dbReference type="PANTHER" id="PTHR43198">
    <property type="entry name" value="BIFUNCTIONAL TH2 PROTEIN"/>
    <property type="match status" value="1"/>
</dbReference>
<dbReference type="InterPro" id="IPR016084">
    <property type="entry name" value="Haem_Oase-like_multi-hlx"/>
</dbReference>
<evidence type="ECO:0000259" key="1">
    <source>
        <dbReference type="Pfam" id="PF03070"/>
    </source>
</evidence>
<dbReference type="EMBL" id="JH413850">
    <property type="protein sequence ID" value="EHL29045.1"/>
    <property type="molecule type" value="Genomic_DNA"/>
</dbReference>
<dbReference type="InterPro" id="IPR004305">
    <property type="entry name" value="Thiaminase-2/PQQC"/>
</dbReference>
<dbReference type="Pfam" id="PF03070">
    <property type="entry name" value="TENA_THI-4"/>
    <property type="match status" value="1"/>
</dbReference>
<dbReference type="InterPro" id="IPR050967">
    <property type="entry name" value="Thiamine_Salvage_TenA"/>
</dbReference>
<gene>
    <name evidence="2" type="ORF">LDG_9043</name>
</gene>
<dbReference type="Gene3D" id="1.20.910.10">
    <property type="entry name" value="Heme oxygenase-like"/>
    <property type="match status" value="1"/>
</dbReference>